<dbReference type="InterPro" id="IPR005025">
    <property type="entry name" value="FMN_Rdtase-like_dom"/>
</dbReference>
<dbReference type="Proteomes" id="UP001335720">
    <property type="component" value="Chromosome"/>
</dbReference>
<dbReference type="PANTHER" id="PTHR43278">
    <property type="entry name" value="NAD(P)H-DEPENDENT FMN-CONTAINING OXIDOREDUCTASE YWQN-RELATED"/>
    <property type="match status" value="1"/>
</dbReference>
<dbReference type="InterPro" id="IPR051796">
    <property type="entry name" value="ISF_SsuE-like"/>
</dbReference>
<keyword evidence="1" id="KW-0285">Flavoprotein</keyword>
<name>A0AA48ICQ4_9FIRM</name>
<dbReference type="EMBL" id="AP027925">
    <property type="protein sequence ID" value="BED93125.1"/>
    <property type="molecule type" value="Genomic_DNA"/>
</dbReference>
<dbReference type="PANTHER" id="PTHR43278:SF4">
    <property type="entry name" value="NAD(P)H-DEPENDENT FMN-CONTAINING OXIDOREDUCTASE YWQN-RELATED"/>
    <property type="match status" value="1"/>
</dbReference>
<evidence type="ECO:0000313" key="4">
    <source>
        <dbReference type="EMBL" id="BED93125.1"/>
    </source>
</evidence>
<evidence type="ECO:0000256" key="1">
    <source>
        <dbReference type="ARBA" id="ARBA00022630"/>
    </source>
</evidence>
<proteinExistence type="predicted"/>
<dbReference type="KEGG" id="ptrh:RsTaC01_1092"/>
<gene>
    <name evidence="4" type="ORF">RsTaC01_1092</name>
</gene>
<feature type="domain" description="NADPH-dependent FMN reductase-like" evidence="3">
    <location>
        <begin position="2"/>
        <end position="138"/>
    </location>
</feature>
<dbReference type="Gene3D" id="3.40.50.360">
    <property type="match status" value="1"/>
</dbReference>
<dbReference type="InterPro" id="IPR029039">
    <property type="entry name" value="Flavoprotein-like_sf"/>
</dbReference>
<dbReference type="Pfam" id="PF03358">
    <property type="entry name" value="FMN_red"/>
    <property type="match status" value="1"/>
</dbReference>
<evidence type="ECO:0000256" key="2">
    <source>
        <dbReference type="ARBA" id="ARBA00022643"/>
    </source>
</evidence>
<sequence length="155" mass="17986">MVLVLYSSPHSDGFTFKALNIVLKFFENSEIKIISSYDLNAKPCVDCGYCKDTSICKFYDLDEFYDLLFSSNLLIIATPVYNFSIPSPLKSIIDRNQRFYNKKFNFKEKNAILIVTSGKSDQLSLKIIKKQLFYSFKFIKIKFVFVTLTNTDKMV</sequence>
<protein>
    <submittedName>
        <fullName evidence="4">Flavodoxin family protein</fullName>
    </submittedName>
</protein>
<dbReference type="AlphaFoldDB" id="A0AA48ICQ4"/>
<dbReference type="SUPFAM" id="SSF52218">
    <property type="entry name" value="Flavoproteins"/>
    <property type="match status" value="1"/>
</dbReference>
<organism evidence="4">
    <name type="scientific">Candidatus Paraimprobicoccus trichonymphae</name>
    <dbReference type="NCBI Taxonomy" id="3033793"/>
    <lineage>
        <taxon>Bacteria</taxon>
        <taxon>Bacillati</taxon>
        <taxon>Bacillota</taxon>
        <taxon>Clostridia</taxon>
        <taxon>Candidatus Paraimprobicoccus</taxon>
    </lineage>
</organism>
<dbReference type="GO" id="GO:0016491">
    <property type="term" value="F:oxidoreductase activity"/>
    <property type="evidence" value="ECO:0007669"/>
    <property type="project" value="InterPro"/>
</dbReference>
<accession>A0AA48ICQ4</accession>
<keyword evidence="2" id="KW-0288">FMN</keyword>
<evidence type="ECO:0000259" key="3">
    <source>
        <dbReference type="Pfam" id="PF03358"/>
    </source>
</evidence>
<reference evidence="4" key="1">
    <citation type="journal article" date="2023" name="ISME J.">
        <title>Emergence of putative energy parasites within Clostridia revealed by genome analysis of a novel endosymbiotic clade.</title>
        <authorList>
            <person name="Takahashi K."/>
            <person name="Kuwahara H."/>
            <person name="Horikawa Y."/>
            <person name="Izawa K."/>
            <person name="Kato D."/>
            <person name="Inagaki T."/>
            <person name="Yuki M."/>
            <person name="Ohkuma M."/>
            <person name="Hongoh Y."/>
        </authorList>
    </citation>
    <scope>NUCLEOTIDE SEQUENCE</scope>
    <source>
        <strain evidence="4">RsTa-C01</strain>
    </source>
</reference>